<accession>A0A3P8V6N6</accession>
<dbReference type="GO" id="GO:0005576">
    <property type="term" value="C:extracellular region"/>
    <property type="evidence" value="ECO:0007669"/>
    <property type="project" value="InterPro"/>
</dbReference>
<reference evidence="3" key="3">
    <citation type="submission" date="2025-09" db="UniProtKB">
        <authorList>
            <consortium name="Ensembl"/>
        </authorList>
    </citation>
    <scope>IDENTIFICATION</scope>
</reference>
<dbReference type="Ensembl" id="ENSCSET00000009878.1">
    <property type="protein sequence ID" value="ENSCSEP00000009764.1"/>
    <property type="gene ID" value="ENSCSEG00000006270.1"/>
</dbReference>
<protein>
    <submittedName>
        <fullName evidence="3">Uncharacterized protein</fullName>
    </submittedName>
</protein>
<keyword evidence="2" id="KW-1133">Transmembrane helix</keyword>
<keyword evidence="2" id="KW-0472">Membrane</keyword>
<dbReference type="OMA" id="MICFPQD"/>
<dbReference type="GeneTree" id="ENSGT01030000234789"/>
<evidence type="ECO:0000313" key="3">
    <source>
        <dbReference type="Ensembl" id="ENSCSEP00000009764.1"/>
    </source>
</evidence>
<feature type="transmembrane region" description="Helical" evidence="2">
    <location>
        <begin position="152"/>
        <end position="174"/>
    </location>
</feature>
<comment type="similarity">
    <text evidence="1">Belongs to the apolipoprotein L family.</text>
</comment>
<dbReference type="Pfam" id="PF05461">
    <property type="entry name" value="ApoL"/>
    <property type="match status" value="1"/>
</dbReference>
<dbReference type="GO" id="GO:0042157">
    <property type="term" value="P:lipoprotein metabolic process"/>
    <property type="evidence" value="ECO:0007669"/>
    <property type="project" value="InterPro"/>
</dbReference>
<dbReference type="InterPro" id="IPR008405">
    <property type="entry name" value="ApoL"/>
</dbReference>
<dbReference type="GO" id="GO:0008289">
    <property type="term" value="F:lipid binding"/>
    <property type="evidence" value="ECO:0007669"/>
    <property type="project" value="InterPro"/>
</dbReference>
<dbReference type="PANTHER" id="PTHR14096:SF59">
    <property type="entry name" value="APOLIPOPROTEIN L, 1 ISOFORM X1"/>
    <property type="match status" value="1"/>
</dbReference>
<keyword evidence="2" id="KW-0812">Transmembrane</keyword>
<proteinExistence type="inferred from homology"/>
<feature type="transmembrane region" description="Helical" evidence="2">
    <location>
        <begin position="180"/>
        <end position="201"/>
    </location>
</feature>
<evidence type="ECO:0000256" key="2">
    <source>
        <dbReference type="SAM" id="Phobius"/>
    </source>
</evidence>
<organism evidence="3 4">
    <name type="scientific">Cynoglossus semilaevis</name>
    <name type="common">Tongue sole</name>
    <dbReference type="NCBI Taxonomy" id="244447"/>
    <lineage>
        <taxon>Eukaryota</taxon>
        <taxon>Metazoa</taxon>
        <taxon>Chordata</taxon>
        <taxon>Craniata</taxon>
        <taxon>Vertebrata</taxon>
        <taxon>Euteleostomi</taxon>
        <taxon>Actinopterygii</taxon>
        <taxon>Neopterygii</taxon>
        <taxon>Teleostei</taxon>
        <taxon>Neoteleostei</taxon>
        <taxon>Acanthomorphata</taxon>
        <taxon>Carangaria</taxon>
        <taxon>Pleuronectiformes</taxon>
        <taxon>Pleuronectoidei</taxon>
        <taxon>Cynoglossidae</taxon>
        <taxon>Cynoglossinae</taxon>
        <taxon>Cynoglossus</taxon>
    </lineage>
</organism>
<evidence type="ECO:0000256" key="1">
    <source>
        <dbReference type="ARBA" id="ARBA00010090"/>
    </source>
</evidence>
<reference evidence="3" key="2">
    <citation type="submission" date="2025-08" db="UniProtKB">
        <authorList>
            <consortium name="Ensembl"/>
        </authorList>
    </citation>
    <scope>IDENTIFICATION</scope>
</reference>
<sequence length="341" mass="37814">MFSPPPPPPPSTTATLSESVYSEIEHRPYLDVLPEDEDTLTRGGSVPRSGLRFQSNCFSSRQSRGEADETIVMLRWLARISKSNVTPSLYGLSIEEEIRSFNQRAMNVSKALRLFNLLMMKRSECMRNIITEFNAISNSLDKMKKKTKTMGIAGGTTGAVGGMTAVLGIALAPVTMGASLIATAVGAGMVASAGGMGAHTAKCNKKTVNKMTVVKLVYDYKSNVVDLESCLDFILSGMNDLRRHDIPRLQRAGAETDALKVAHLSQTVFREIDNEKRTSQGLSSEKLLRDFTRELDQYFTGEDDQILKKSNKSRFSGRVHLLAKNLQDHLEHLNRMWEMFS</sequence>
<dbReference type="InParanoid" id="A0A3P8V6N6"/>
<reference evidence="3 4" key="1">
    <citation type="journal article" date="2014" name="Nat. Genet.">
        <title>Whole-genome sequence of a flatfish provides insights into ZW sex chromosome evolution and adaptation to a benthic lifestyle.</title>
        <authorList>
            <person name="Chen S."/>
            <person name="Zhang G."/>
            <person name="Shao C."/>
            <person name="Huang Q."/>
            <person name="Liu G."/>
            <person name="Zhang P."/>
            <person name="Song W."/>
            <person name="An N."/>
            <person name="Chalopin D."/>
            <person name="Volff J.N."/>
            <person name="Hong Y."/>
            <person name="Li Q."/>
            <person name="Sha Z."/>
            <person name="Zhou H."/>
            <person name="Xie M."/>
            <person name="Yu Q."/>
            <person name="Liu Y."/>
            <person name="Xiang H."/>
            <person name="Wang N."/>
            <person name="Wu K."/>
            <person name="Yang C."/>
            <person name="Zhou Q."/>
            <person name="Liao X."/>
            <person name="Yang L."/>
            <person name="Hu Q."/>
            <person name="Zhang J."/>
            <person name="Meng L."/>
            <person name="Jin L."/>
            <person name="Tian Y."/>
            <person name="Lian J."/>
            <person name="Yang J."/>
            <person name="Miao G."/>
            <person name="Liu S."/>
            <person name="Liang Z."/>
            <person name="Yan F."/>
            <person name="Li Y."/>
            <person name="Sun B."/>
            <person name="Zhang H."/>
            <person name="Zhang J."/>
            <person name="Zhu Y."/>
            <person name="Du M."/>
            <person name="Zhao Y."/>
            <person name="Schartl M."/>
            <person name="Tang Q."/>
            <person name="Wang J."/>
        </authorList>
    </citation>
    <scope>NUCLEOTIDE SEQUENCE</scope>
</reference>
<keyword evidence="4" id="KW-1185">Reference proteome</keyword>
<dbReference type="GO" id="GO:0006869">
    <property type="term" value="P:lipid transport"/>
    <property type="evidence" value="ECO:0007669"/>
    <property type="project" value="InterPro"/>
</dbReference>
<dbReference type="AlphaFoldDB" id="A0A3P8V6N6"/>
<name>A0A3P8V6N6_CYNSE</name>
<evidence type="ECO:0000313" key="4">
    <source>
        <dbReference type="Proteomes" id="UP000265120"/>
    </source>
</evidence>
<dbReference type="PANTHER" id="PTHR14096">
    <property type="entry name" value="APOLIPOPROTEIN L"/>
    <property type="match status" value="1"/>
</dbReference>
<dbReference type="GO" id="GO:0016020">
    <property type="term" value="C:membrane"/>
    <property type="evidence" value="ECO:0007669"/>
    <property type="project" value="TreeGrafter"/>
</dbReference>
<dbReference type="Proteomes" id="UP000265120">
    <property type="component" value="Chromosome 17"/>
</dbReference>